<feature type="transmembrane region" description="Helical" evidence="7">
    <location>
        <begin position="145"/>
        <end position="166"/>
    </location>
</feature>
<comment type="subcellular location">
    <subcellularLocation>
        <location evidence="1">Membrane</location>
        <topology evidence="1">Multi-pass membrane protein</topology>
    </subcellularLocation>
</comment>
<keyword evidence="5 7" id="KW-1133">Transmembrane helix</keyword>
<dbReference type="Gene3D" id="1.20.1540.10">
    <property type="entry name" value="Rhomboid-like"/>
    <property type="match status" value="1"/>
</dbReference>
<evidence type="ECO:0000256" key="3">
    <source>
        <dbReference type="ARBA" id="ARBA00022519"/>
    </source>
</evidence>
<evidence type="ECO:0000259" key="8">
    <source>
        <dbReference type="Pfam" id="PF01694"/>
    </source>
</evidence>
<dbReference type="RefSeq" id="WP_191595490.1">
    <property type="nucleotide sequence ID" value="NZ_JACYFC010000004.1"/>
</dbReference>
<dbReference type="InterPro" id="IPR038244">
    <property type="entry name" value="NRho_sf"/>
</dbReference>
<sequence>MYLVYQFDVNDDPVMLSKTLWRLKISHKITMNKNQNELWLSDPSHQATTLQLIQTWKDDPQALLRVNLNRNQEPNHSRGLMSQFRSAPATVIIILAALIVAAITQLDSDVMKIRYFTISPLEVIGNQVRFYPLSELMTKGEYWRFFSPALLHFSVMHIVFNVLWVWDVGRRLERIVGSSLWLLGVSLIAIVSNVLQFEITGNPLFGGLSGVVYGLIGFAWLMPILNRQWPTIIRKPLMIFFMVWLVVGYTPLTEMIGLGSIANTAHTIGLASGLVLSLVYWFVAKIRSYKNV</sequence>
<feature type="transmembrane region" description="Helical" evidence="7">
    <location>
        <begin position="237"/>
        <end position="258"/>
    </location>
</feature>
<feature type="transmembrane region" description="Helical" evidence="7">
    <location>
        <begin position="87"/>
        <end position="106"/>
    </location>
</feature>
<keyword evidence="2" id="KW-1003">Cell membrane</keyword>
<dbReference type="InterPro" id="IPR022764">
    <property type="entry name" value="Peptidase_S54_rhomboid_dom"/>
</dbReference>
<gene>
    <name evidence="9" type="ORF">IF202_13815</name>
</gene>
<evidence type="ECO:0000256" key="5">
    <source>
        <dbReference type="ARBA" id="ARBA00022989"/>
    </source>
</evidence>
<dbReference type="Pfam" id="PF01694">
    <property type="entry name" value="Rhomboid"/>
    <property type="match status" value="1"/>
</dbReference>
<dbReference type="Gene3D" id="3.30.70.2080">
    <property type="match status" value="1"/>
</dbReference>
<dbReference type="InterPro" id="IPR035952">
    <property type="entry name" value="Rhomboid-like_sf"/>
</dbReference>
<feature type="transmembrane region" description="Helical" evidence="7">
    <location>
        <begin position="203"/>
        <end position="225"/>
    </location>
</feature>
<evidence type="ECO:0000256" key="1">
    <source>
        <dbReference type="ARBA" id="ARBA00004141"/>
    </source>
</evidence>
<dbReference type="SUPFAM" id="SSF144091">
    <property type="entry name" value="Rhomboid-like"/>
    <property type="match status" value="1"/>
</dbReference>
<feature type="transmembrane region" description="Helical" evidence="7">
    <location>
        <begin position="264"/>
        <end position="283"/>
    </location>
</feature>
<dbReference type="GO" id="GO:0008233">
    <property type="term" value="F:peptidase activity"/>
    <property type="evidence" value="ECO:0007669"/>
    <property type="project" value="UniProtKB-KW"/>
</dbReference>
<organism evidence="9 10">
    <name type="scientific">Marinomonas colpomeniae</name>
    <dbReference type="NCBI Taxonomy" id="2774408"/>
    <lineage>
        <taxon>Bacteria</taxon>
        <taxon>Pseudomonadati</taxon>
        <taxon>Pseudomonadota</taxon>
        <taxon>Gammaproteobacteria</taxon>
        <taxon>Oceanospirillales</taxon>
        <taxon>Oceanospirillaceae</taxon>
        <taxon>Marinomonas</taxon>
    </lineage>
</organism>
<comment type="caution">
    <text evidence="9">The sequence shown here is derived from an EMBL/GenBank/DDBJ whole genome shotgun (WGS) entry which is preliminary data.</text>
</comment>
<evidence type="ECO:0000313" key="10">
    <source>
        <dbReference type="Proteomes" id="UP000604161"/>
    </source>
</evidence>
<accession>A0ABR8P3W1</accession>
<evidence type="ECO:0000256" key="7">
    <source>
        <dbReference type="SAM" id="Phobius"/>
    </source>
</evidence>
<dbReference type="GO" id="GO:0006508">
    <property type="term" value="P:proteolysis"/>
    <property type="evidence" value="ECO:0007669"/>
    <property type="project" value="UniProtKB-KW"/>
</dbReference>
<keyword evidence="6 7" id="KW-0472">Membrane</keyword>
<protein>
    <submittedName>
        <fullName evidence="9">Rhomboid family intramembrane serine protease</fullName>
    </submittedName>
</protein>
<keyword evidence="3" id="KW-0997">Cell inner membrane</keyword>
<keyword evidence="9" id="KW-0645">Protease</keyword>
<keyword evidence="10" id="KW-1185">Reference proteome</keyword>
<keyword evidence="4 7" id="KW-0812">Transmembrane</keyword>
<dbReference type="PANTHER" id="PTHR43066">
    <property type="entry name" value="RHOMBOID-RELATED PROTEIN"/>
    <property type="match status" value="1"/>
</dbReference>
<keyword evidence="9" id="KW-0378">Hydrolase</keyword>
<evidence type="ECO:0000256" key="2">
    <source>
        <dbReference type="ARBA" id="ARBA00022475"/>
    </source>
</evidence>
<evidence type="ECO:0000256" key="6">
    <source>
        <dbReference type="ARBA" id="ARBA00023136"/>
    </source>
</evidence>
<reference evidence="9 10" key="1">
    <citation type="submission" date="2020-09" db="EMBL/GenBank/DDBJ databases">
        <title>Marinomonas sp. nov., isolated from the cysticercosis algae of Qingdao, China.</title>
        <authorList>
            <person name="Sun X."/>
        </authorList>
    </citation>
    <scope>NUCLEOTIDE SEQUENCE [LARGE SCALE GENOMIC DNA]</scope>
    <source>
        <strain evidence="9 10">SM2066</strain>
    </source>
</reference>
<dbReference type="EMBL" id="JACYFC010000004">
    <property type="protein sequence ID" value="MBD5772113.1"/>
    <property type="molecule type" value="Genomic_DNA"/>
</dbReference>
<dbReference type="PANTHER" id="PTHR43066:SF26">
    <property type="entry name" value="RHOMBOID PROTEASE GLPG"/>
    <property type="match status" value="1"/>
</dbReference>
<evidence type="ECO:0000313" key="9">
    <source>
        <dbReference type="EMBL" id="MBD5772113.1"/>
    </source>
</evidence>
<feature type="transmembrane region" description="Helical" evidence="7">
    <location>
        <begin position="178"/>
        <end position="197"/>
    </location>
</feature>
<feature type="domain" description="Peptidase S54 rhomboid" evidence="8">
    <location>
        <begin position="140"/>
        <end position="280"/>
    </location>
</feature>
<name>A0ABR8P3W1_9GAMM</name>
<proteinExistence type="predicted"/>
<evidence type="ECO:0000256" key="4">
    <source>
        <dbReference type="ARBA" id="ARBA00022692"/>
    </source>
</evidence>
<dbReference type="Proteomes" id="UP000604161">
    <property type="component" value="Unassembled WGS sequence"/>
</dbReference>